<dbReference type="PANTHER" id="PTHR23422">
    <property type="entry name" value="DIPEPTIDYL PEPTIDASE III-RELATED"/>
    <property type="match status" value="1"/>
</dbReference>
<comment type="caution">
    <text evidence="3">The sequence shown here is derived from an EMBL/GenBank/DDBJ whole genome shotgun (WGS) entry which is preliminary data.</text>
</comment>
<protein>
    <recommendedName>
        <fullName evidence="4">Zn-dependent hydrolase</fullName>
    </recommendedName>
</protein>
<dbReference type="GO" id="GO:0005737">
    <property type="term" value="C:cytoplasm"/>
    <property type="evidence" value="ECO:0007669"/>
    <property type="project" value="TreeGrafter"/>
</dbReference>
<accession>A0A644VZ43</accession>
<dbReference type="Pfam" id="PF03571">
    <property type="entry name" value="Peptidase_M49"/>
    <property type="match status" value="1"/>
</dbReference>
<keyword evidence="2" id="KW-0378">Hydrolase</keyword>
<dbReference type="InterPro" id="IPR039461">
    <property type="entry name" value="Peptidase_M49"/>
</dbReference>
<dbReference type="GO" id="GO:0008239">
    <property type="term" value="F:dipeptidyl-peptidase activity"/>
    <property type="evidence" value="ECO:0007669"/>
    <property type="project" value="TreeGrafter"/>
</dbReference>
<dbReference type="GO" id="GO:0046872">
    <property type="term" value="F:metal ion binding"/>
    <property type="evidence" value="ECO:0007669"/>
    <property type="project" value="UniProtKB-KW"/>
</dbReference>
<evidence type="ECO:0008006" key="4">
    <source>
        <dbReference type="Google" id="ProtNLM"/>
    </source>
</evidence>
<evidence type="ECO:0000256" key="2">
    <source>
        <dbReference type="ARBA" id="ARBA00022801"/>
    </source>
</evidence>
<dbReference type="Gene3D" id="3.30.540.30">
    <property type="match status" value="1"/>
</dbReference>
<gene>
    <name evidence="3" type="ORF">SDC9_42759</name>
</gene>
<sequence>MMLRKVMTVVAVTGMLAMLAGCGKSTKTEEAMENSHPGIIPAAEAFTPDQATDVAQRLSIFAPVTLTADISHLSEKEKQMLPLLFDAAAIMDEIFWQQAIGNKENFLSRISDESARKFAGINYGPWDRMNGNKSFIAEIGEKPLGANFYPADMTKEEFDTLQHPDKSSLYTLIRRNNDGTLRVVWYHQAYASKVKKAADLLKQAASLAEDAGLKKYLELRAEALLTDKYQESDFAWMDMKTANIDFVVGPIENYEDALFGTKAAQEAFILIKDVEWSQRLTRFAALLPELQKGLPVDQKYKNEVPGSDADLNAYDVVYYAGDCNSGSKTIAINLPNDEQVQLQKGSRKLQLKNAMKAKFEKILVPIAGELIDASQRGYIQFDAFFANTMFHEVAHGLGIKNTLTGKGTVREALKEQYSAIEEAKADILGLYMVTKLYEMGELHEGEVMDNYVTFMAGIFRSVRFGAASAHGKANMLTFNYFSENGAFTHQEDGTYMVNFDKMKLAVESLGGMILTLQGDGAYDQVKDLILTKSVIPGQLQQDLDKLKTAGIPVDIVFEQGKSNLGL</sequence>
<dbReference type="PROSITE" id="PS51257">
    <property type="entry name" value="PROKAR_LIPOPROTEIN"/>
    <property type="match status" value="1"/>
</dbReference>
<dbReference type="AlphaFoldDB" id="A0A644VZ43"/>
<proteinExistence type="predicted"/>
<reference evidence="3" key="1">
    <citation type="submission" date="2019-08" db="EMBL/GenBank/DDBJ databases">
        <authorList>
            <person name="Kucharzyk K."/>
            <person name="Murdoch R.W."/>
            <person name="Higgins S."/>
            <person name="Loffler F."/>
        </authorList>
    </citation>
    <scope>NUCLEOTIDE SEQUENCE</scope>
</reference>
<dbReference type="EMBL" id="VSSQ01000515">
    <property type="protein sequence ID" value="MPL96577.1"/>
    <property type="molecule type" value="Genomic_DNA"/>
</dbReference>
<evidence type="ECO:0000256" key="1">
    <source>
        <dbReference type="ARBA" id="ARBA00022723"/>
    </source>
</evidence>
<keyword evidence="1" id="KW-0479">Metal-binding</keyword>
<organism evidence="3">
    <name type="scientific">bioreactor metagenome</name>
    <dbReference type="NCBI Taxonomy" id="1076179"/>
    <lineage>
        <taxon>unclassified sequences</taxon>
        <taxon>metagenomes</taxon>
        <taxon>ecological metagenomes</taxon>
    </lineage>
</organism>
<dbReference type="PANTHER" id="PTHR23422:SF9">
    <property type="entry name" value="ZN-DEPENDENT HYDROLASE"/>
    <property type="match status" value="1"/>
</dbReference>
<evidence type="ECO:0000313" key="3">
    <source>
        <dbReference type="EMBL" id="MPL96577.1"/>
    </source>
</evidence>
<name>A0A644VZ43_9ZZZZ</name>